<dbReference type="GO" id="GO:0008270">
    <property type="term" value="F:zinc ion binding"/>
    <property type="evidence" value="ECO:0007669"/>
    <property type="project" value="UniProtKB-KW"/>
</dbReference>
<dbReference type="Gene3D" id="3.30.40.10">
    <property type="entry name" value="Zinc/RING finger domain, C3HC4 (zinc finger)"/>
    <property type="match status" value="1"/>
</dbReference>
<keyword evidence="8" id="KW-1185">Reference proteome</keyword>
<evidence type="ECO:0000256" key="3">
    <source>
        <dbReference type="ARBA" id="ARBA00022833"/>
    </source>
</evidence>
<feature type="domain" description="PHD-type" evidence="6">
    <location>
        <begin position="93"/>
        <end position="144"/>
    </location>
</feature>
<feature type="region of interest" description="Disordered" evidence="5">
    <location>
        <begin position="1"/>
        <end position="38"/>
    </location>
</feature>
<reference evidence="7" key="1">
    <citation type="submission" date="2021-02" db="EMBL/GenBank/DDBJ databases">
        <title>First Annotated Genome of the Yellow-green Alga Tribonema minus.</title>
        <authorList>
            <person name="Mahan K.M."/>
        </authorList>
    </citation>
    <scope>NUCLEOTIDE SEQUENCE</scope>
    <source>
        <strain evidence="7">UTEX B ZZ1240</strain>
    </source>
</reference>
<dbReference type="SMART" id="SM00249">
    <property type="entry name" value="PHD"/>
    <property type="match status" value="1"/>
</dbReference>
<feature type="region of interest" description="Disordered" evidence="5">
    <location>
        <begin position="582"/>
        <end position="619"/>
    </location>
</feature>
<name>A0A835YTP3_9STRA</name>
<feature type="compositionally biased region" description="Basic residues" evidence="5">
    <location>
        <begin position="608"/>
        <end position="619"/>
    </location>
</feature>
<dbReference type="PROSITE" id="PS01359">
    <property type="entry name" value="ZF_PHD_1"/>
    <property type="match status" value="1"/>
</dbReference>
<sequence length="619" mass="64888">MPQDLDVDDPANPPPISISVDLSNLSSDSRRPGSLNSPMVSVASEELNAAEVSGAESLGQMSEAEEGLLANKWWDKTPPFISQEVVVPNRLNQEVCYVCRARGELLECAGPCCRSFHLPCCGAAAGTAATKAAVNWLCDECVMLHDALQLRGLSFIYRLVEDPKNFADFGADMMHTFHDLSLVTKEPLRQFALDRLEALAQRWKMRYQKLSDIQRGSRVSASDVMDAVMGIHALERIGITHSLKAETRKFVQQSDYMGLHDYLGLTEGDGEGGAGPCALAWAVTAAYFADGARVDLGATKAQLDVLPRLTEVRPYRLAVDMEFEAWADQMGLVFAVIHIASNFGELRLSPKLLPMEAYVIMHPSSMEVALKEGDVHILGQLGHCMRILGAKPGDAALERAAAALLRLQRLDGSWPARDDARPYSRFHAAAAAAAALAPPTFRGFGPGDPAVAALLQTLQPHAGIGATAGALQVDGGGGGRGGGGRASANSGSSGGGSMSSGGGGACGAPARTQLCGCGILIAPEMGGLSAVAAEYVGSSHGHGGDLHLGLRERARRRLRALVRWRQQQEAAAAAAAVGGFGGDGSGGGGGAGGGGGVARRSDPGRWGRLSRRAARKGLE</sequence>
<dbReference type="EMBL" id="JAFCMP010000334">
    <property type="protein sequence ID" value="KAG5181427.1"/>
    <property type="molecule type" value="Genomic_DNA"/>
</dbReference>
<feature type="compositionally biased region" description="Gly residues" evidence="5">
    <location>
        <begin position="492"/>
        <end position="503"/>
    </location>
</feature>
<keyword evidence="2 4" id="KW-0863">Zinc-finger</keyword>
<keyword evidence="3" id="KW-0862">Zinc</keyword>
<evidence type="ECO:0000256" key="5">
    <source>
        <dbReference type="SAM" id="MobiDB-lite"/>
    </source>
</evidence>
<dbReference type="InterPro" id="IPR059153">
    <property type="entry name" value="NSD_PHD-1st"/>
</dbReference>
<proteinExistence type="predicted"/>
<feature type="region of interest" description="Disordered" evidence="5">
    <location>
        <begin position="475"/>
        <end position="503"/>
    </location>
</feature>
<dbReference type="SUPFAM" id="SSF48239">
    <property type="entry name" value="Terpenoid cyclases/Protein prenyltransferases"/>
    <property type="match status" value="1"/>
</dbReference>
<dbReference type="InterPro" id="IPR019787">
    <property type="entry name" value="Znf_PHD-finger"/>
</dbReference>
<dbReference type="Gene3D" id="1.50.10.20">
    <property type="match status" value="1"/>
</dbReference>
<keyword evidence="1" id="KW-0479">Metal-binding</keyword>
<dbReference type="InterPro" id="IPR019786">
    <property type="entry name" value="Zinc_finger_PHD-type_CS"/>
</dbReference>
<gene>
    <name evidence="7" type="ORF">JKP88DRAFT_346747</name>
</gene>
<feature type="compositionally biased region" description="Gly residues" evidence="5">
    <location>
        <begin position="475"/>
        <end position="485"/>
    </location>
</feature>
<organism evidence="7 8">
    <name type="scientific">Tribonema minus</name>
    <dbReference type="NCBI Taxonomy" id="303371"/>
    <lineage>
        <taxon>Eukaryota</taxon>
        <taxon>Sar</taxon>
        <taxon>Stramenopiles</taxon>
        <taxon>Ochrophyta</taxon>
        <taxon>PX clade</taxon>
        <taxon>Xanthophyceae</taxon>
        <taxon>Tribonematales</taxon>
        <taxon>Tribonemataceae</taxon>
        <taxon>Tribonema</taxon>
    </lineage>
</organism>
<protein>
    <recommendedName>
        <fullName evidence="6">PHD-type domain-containing protein</fullName>
    </recommendedName>
</protein>
<evidence type="ECO:0000259" key="6">
    <source>
        <dbReference type="PROSITE" id="PS50016"/>
    </source>
</evidence>
<dbReference type="InterPro" id="IPR013083">
    <property type="entry name" value="Znf_RING/FYVE/PHD"/>
</dbReference>
<evidence type="ECO:0000256" key="2">
    <source>
        <dbReference type="ARBA" id="ARBA00022771"/>
    </source>
</evidence>
<evidence type="ECO:0000313" key="8">
    <source>
        <dbReference type="Proteomes" id="UP000664859"/>
    </source>
</evidence>
<evidence type="ECO:0000256" key="4">
    <source>
        <dbReference type="PROSITE-ProRule" id="PRU00146"/>
    </source>
</evidence>
<evidence type="ECO:0000256" key="1">
    <source>
        <dbReference type="ARBA" id="ARBA00022723"/>
    </source>
</evidence>
<dbReference type="AlphaFoldDB" id="A0A835YTP3"/>
<feature type="compositionally biased region" description="Gly residues" evidence="5">
    <location>
        <begin position="582"/>
        <end position="597"/>
    </location>
</feature>
<dbReference type="InterPro" id="IPR011011">
    <property type="entry name" value="Znf_FYVE_PHD"/>
</dbReference>
<evidence type="ECO:0000313" key="7">
    <source>
        <dbReference type="EMBL" id="KAG5181427.1"/>
    </source>
</evidence>
<dbReference type="InterPro" id="IPR001965">
    <property type="entry name" value="Znf_PHD"/>
</dbReference>
<dbReference type="Proteomes" id="UP000664859">
    <property type="component" value="Unassembled WGS sequence"/>
</dbReference>
<accession>A0A835YTP3</accession>
<dbReference type="InterPro" id="IPR008930">
    <property type="entry name" value="Terpenoid_cyclase/PrenylTrfase"/>
</dbReference>
<dbReference type="Pfam" id="PF23011">
    <property type="entry name" value="PHD-1st_NSD"/>
    <property type="match status" value="1"/>
</dbReference>
<comment type="caution">
    <text evidence="7">The sequence shown here is derived from an EMBL/GenBank/DDBJ whole genome shotgun (WGS) entry which is preliminary data.</text>
</comment>
<dbReference type="SUPFAM" id="SSF57903">
    <property type="entry name" value="FYVE/PHD zinc finger"/>
    <property type="match status" value="1"/>
</dbReference>
<dbReference type="PROSITE" id="PS50016">
    <property type="entry name" value="ZF_PHD_2"/>
    <property type="match status" value="1"/>
</dbReference>